<dbReference type="PANTHER" id="PTHR24305">
    <property type="entry name" value="CYTOCHROME P450"/>
    <property type="match status" value="1"/>
</dbReference>
<dbReference type="AlphaFoldDB" id="A0A1Y1Z4J8"/>
<protein>
    <submittedName>
        <fullName evidence="9">Putative benzoate 4-monooxygenase cytochrome P450</fullName>
    </submittedName>
</protein>
<dbReference type="InterPro" id="IPR002401">
    <property type="entry name" value="Cyt_P450_E_grp-I"/>
</dbReference>
<dbReference type="Proteomes" id="UP000193144">
    <property type="component" value="Unassembled WGS sequence"/>
</dbReference>
<gene>
    <name evidence="9" type="ORF">BCR34DRAFT_675738</name>
</gene>
<comment type="similarity">
    <text evidence="2">Belongs to the cytochrome P450 family.</text>
</comment>
<dbReference type="InterPro" id="IPR036396">
    <property type="entry name" value="Cyt_P450_sf"/>
</dbReference>
<accession>A0A1Y1Z4J8</accession>
<dbReference type="InterPro" id="IPR001128">
    <property type="entry name" value="Cyt_P450"/>
</dbReference>
<proteinExistence type="inferred from homology"/>
<evidence type="ECO:0000256" key="7">
    <source>
        <dbReference type="PIRSR" id="PIRSR602401-1"/>
    </source>
</evidence>
<keyword evidence="4" id="KW-0560">Oxidoreductase</keyword>
<dbReference type="EMBL" id="MCFA01000132">
    <property type="protein sequence ID" value="ORY04755.1"/>
    <property type="molecule type" value="Genomic_DNA"/>
</dbReference>
<evidence type="ECO:0000256" key="6">
    <source>
        <dbReference type="ARBA" id="ARBA00023033"/>
    </source>
</evidence>
<keyword evidence="10" id="KW-1185">Reference proteome</keyword>
<organism evidence="9 10">
    <name type="scientific">Clohesyomyces aquaticus</name>
    <dbReference type="NCBI Taxonomy" id="1231657"/>
    <lineage>
        <taxon>Eukaryota</taxon>
        <taxon>Fungi</taxon>
        <taxon>Dikarya</taxon>
        <taxon>Ascomycota</taxon>
        <taxon>Pezizomycotina</taxon>
        <taxon>Dothideomycetes</taxon>
        <taxon>Pleosporomycetidae</taxon>
        <taxon>Pleosporales</taxon>
        <taxon>Lindgomycetaceae</taxon>
        <taxon>Clohesyomyces</taxon>
    </lineage>
</organism>
<evidence type="ECO:0000256" key="4">
    <source>
        <dbReference type="ARBA" id="ARBA00023002"/>
    </source>
</evidence>
<dbReference type="SUPFAM" id="SSF48264">
    <property type="entry name" value="Cytochrome P450"/>
    <property type="match status" value="1"/>
</dbReference>
<dbReference type="PRINTS" id="PR00463">
    <property type="entry name" value="EP450I"/>
</dbReference>
<dbReference type="PANTHER" id="PTHR24305:SF187">
    <property type="entry name" value="P450, PUTATIVE (EUROFUNG)-RELATED"/>
    <property type="match status" value="1"/>
</dbReference>
<evidence type="ECO:0000256" key="3">
    <source>
        <dbReference type="ARBA" id="ARBA00022723"/>
    </source>
</evidence>
<keyword evidence="8" id="KW-0812">Transmembrane</keyword>
<comment type="caution">
    <text evidence="9">The sequence shown here is derived from an EMBL/GenBank/DDBJ whole genome shotgun (WGS) entry which is preliminary data.</text>
</comment>
<sequence>MSNFTPRPPAFAFGIASHLLYFKTGEHHMSGPWLTILVPVAWTIITVLLHHEETLLVAIKDSTLLACSFALGLYGSMITYRIFFHPLRHFPGPKLARVSKFWHAAKLSDLKNYVLVEELQHQYGEIVRIGPNEVVVFRPDAIPAIHGPGSKCTKAPWYDMLQKDSSMHATRNPVFHATRRRIWDQGFSLKALKSYQTRVNDKVTLLAANIARSAGEPINCTRLFLFFGFDVMGEVAFGEGFGMLESDTVHPIMEIMRSGIYIIGRFTPITWLVTILASLPGANADWAKLERFAQKQVLKRMEMERDNDDIDMHWLVGDAVTMIVAGSDTVSITLTFLFYNLALFPDCVSKLRKELTGVDIADNRALQSLPYLSALINETLRIHPPAPTSPLRLTPPEGLQIGPYFIPGGVTISVPAQNLGRLETSYTKAHEFIPERWLPGSDMIKDRSGFAPFLLGKHSCVGKHLAMMELRLVAARLVTMYDFTFAEGYDQHEVLDMKDCFTAIPGTLKLAFTPRA</sequence>
<dbReference type="Gene3D" id="1.10.630.10">
    <property type="entry name" value="Cytochrome P450"/>
    <property type="match status" value="1"/>
</dbReference>
<keyword evidence="6 9" id="KW-0503">Monooxygenase</keyword>
<evidence type="ECO:0000313" key="9">
    <source>
        <dbReference type="EMBL" id="ORY04755.1"/>
    </source>
</evidence>
<dbReference type="InterPro" id="IPR050121">
    <property type="entry name" value="Cytochrome_P450_monoxygenase"/>
</dbReference>
<dbReference type="OrthoDB" id="6692864at2759"/>
<dbReference type="CDD" id="cd11061">
    <property type="entry name" value="CYP67-like"/>
    <property type="match status" value="1"/>
</dbReference>
<dbReference type="Pfam" id="PF00067">
    <property type="entry name" value="p450"/>
    <property type="match status" value="2"/>
</dbReference>
<keyword evidence="8" id="KW-1133">Transmembrane helix</keyword>
<evidence type="ECO:0000256" key="1">
    <source>
        <dbReference type="ARBA" id="ARBA00001971"/>
    </source>
</evidence>
<evidence type="ECO:0000256" key="8">
    <source>
        <dbReference type="SAM" id="Phobius"/>
    </source>
</evidence>
<evidence type="ECO:0000256" key="5">
    <source>
        <dbReference type="ARBA" id="ARBA00023004"/>
    </source>
</evidence>
<feature type="transmembrane region" description="Helical" evidence="8">
    <location>
        <begin position="34"/>
        <end position="51"/>
    </location>
</feature>
<dbReference type="GO" id="GO:0016705">
    <property type="term" value="F:oxidoreductase activity, acting on paired donors, with incorporation or reduction of molecular oxygen"/>
    <property type="evidence" value="ECO:0007669"/>
    <property type="project" value="InterPro"/>
</dbReference>
<keyword evidence="8" id="KW-0472">Membrane</keyword>
<evidence type="ECO:0000256" key="2">
    <source>
        <dbReference type="ARBA" id="ARBA00010617"/>
    </source>
</evidence>
<keyword evidence="5 7" id="KW-0408">Iron</keyword>
<name>A0A1Y1Z4J8_9PLEO</name>
<dbReference type="GO" id="GO:0004497">
    <property type="term" value="F:monooxygenase activity"/>
    <property type="evidence" value="ECO:0007669"/>
    <property type="project" value="UniProtKB-KW"/>
</dbReference>
<dbReference type="GO" id="GO:0005506">
    <property type="term" value="F:iron ion binding"/>
    <property type="evidence" value="ECO:0007669"/>
    <property type="project" value="InterPro"/>
</dbReference>
<comment type="cofactor">
    <cofactor evidence="1 7">
        <name>heme</name>
        <dbReference type="ChEBI" id="CHEBI:30413"/>
    </cofactor>
</comment>
<feature type="binding site" description="axial binding residue" evidence="7">
    <location>
        <position position="460"/>
    </location>
    <ligand>
        <name>heme</name>
        <dbReference type="ChEBI" id="CHEBI:30413"/>
    </ligand>
    <ligandPart>
        <name>Fe</name>
        <dbReference type="ChEBI" id="CHEBI:18248"/>
    </ligandPart>
</feature>
<keyword evidence="3 7" id="KW-0479">Metal-binding</keyword>
<feature type="transmembrane region" description="Helical" evidence="8">
    <location>
        <begin position="63"/>
        <end position="84"/>
    </location>
</feature>
<evidence type="ECO:0000313" key="10">
    <source>
        <dbReference type="Proteomes" id="UP000193144"/>
    </source>
</evidence>
<dbReference type="STRING" id="1231657.A0A1Y1Z4J8"/>
<reference evidence="9 10" key="1">
    <citation type="submission" date="2016-07" db="EMBL/GenBank/DDBJ databases">
        <title>Pervasive Adenine N6-methylation of Active Genes in Fungi.</title>
        <authorList>
            <consortium name="DOE Joint Genome Institute"/>
            <person name="Mondo S.J."/>
            <person name="Dannebaum R.O."/>
            <person name="Kuo R.C."/>
            <person name="Labutti K."/>
            <person name="Haridas S."/>
            <person name="Kuo A."/>
            <person name="Salamov A."/>
            <person name="Ahrendt S.R."/>
            <person name="Lipzen A."/>
            <person name="Sullivan W."/>
            <person name="Andreopoulos W.B."/>
            <person name="Clum A."/>
            <person name="Lindquist E."/>
            <person name="Daum C."/>
            <person name="Ramamoorthy G.K."/>
            <person name="Gryganskyi A."/>
            <person name="Culley D."/>
            <person name="Magnuson J.K."/>
            <person name="James T.Y."/>
            <person name="O'Malley M.A."/>
            <person name="Stajich J.E."/>
            <person name="Spatafora J.W."/>
            <person name="Visel A."/>
            <person name="Grigoriev I.V."/>
        </authorList>
    </citation>
    <scope>NUCLEOTIDE SEQUENCE [LARGE SCALE GENOMIC DNA]</scope>
    <source>
        <strain evidence="9 10">CBS 115471</strain>
    </source>
</reference>
<dbReference type="PRINTS" id="PR00385">
    <property type="entry name" value="P450"/>
</dbReference>
<keyword evidence="7" id="KW-0349">Heme</keyword>
<dbReference type="GO" id="GO:0020037">
    <property type="term" value="F:heme binding"/>
    <property type="evidence" value="ECO:0007669"/>
    <property type="project" value="InterPro"/>
</dbReference>